<dbReference type="Proteomes" id="UP000005317">
    <property type="component" value="Unassembled WGS sequence"/>
</dbReference>
<dbReference type="SUPFAM" id="SSF52540">
    <property type="entry name" value="P-loop containing nucleoside triphosphate hydrolases"/>
    <property type="match status" value="1"/>
</dbReference>
<dbReference type="AlphaFoldDB" id="A0A656HI76"/>
<organism evidence="1 2">
    <name type="scientific">Thiothrix nivea (strain ATCC 35100 / DSM 5205 / JP2)</name>
    <dbReference type="NCBI Taxonomy" id="870187"/>
    <lineage>
        <taxon>Bacteria</taxon>
        <taxon>Pseudomonadati</taxon>
        <taxon>Pseudomonadota</taxon>
        <taxon>Gammaproteobacteria</taxon>
        <taxon>Thiotrichales</taxon>
        <taxon>Thiotrichaceae</taxon>
        <taxon>Thiothrix</taxon>
    </lineage>
</organism>
<proteinExistence type="predicted"/>
<sequence length="534" mass="60333">MIGVFVTYWRRCQSKNSQDNLQEASGYHLVGRQPALAALDYAWHDETSNLFLLNALGGTGKTSLLQAWLSQLEQHDWRGADHVYGWSFPDVTTETELAKLADEFVDHALNWFGNGLQAPRHPVERISLLCKLIQRHRTLLLLDNFPVFDFEIDAVEAAAGSHPLGMLMNSLAAYNPGLCVIASRQPLPVCEMLQPLITQYRLPELTEETGADLLRQCGVMLRPESLEKLSHDFCGHPLTLELLGSYLANGGSLNNVQSILTWRDKEREGLQTRRVLAVLEHWLWKSPELLMLYLISLLDRPVTQKELYLLLHSQRQAWFQRWLKPDETLQALTPLSKLSLRDFHRVQRRLYKLRLITSAPDTGALDVHSLLRTYFRERVLARFPDVPERLQSLLEKCTQTLEAILPPEAPALPGADAATRLGFANMQSAVTATRSLGVKLEKAALHKHWYRASIIANHLCEHHLILGNLSAAMYCARRGVAYAELSHDRPSLLQNMKLLTRMLRLTGGALEAAYLLERARDICGVETSVARLSA</sequence>
<reference evidence="2" key="1">
    <citation type="journal article" date="2011" name="Stand. Genomic Sci.">
        <title>Genome sequence of the filamentous, gliding Thiothrix nivea neotype strain (JP2(T)).</title>
        <authorList>
            <person name="Lapidus A."/>
            <person name="Nolan M."/>
            <person name="Lucas S."/>
            <person name="Glavina Del Rio T."/>
            <person name="Tice H."/>
            <person name="Cheng J.F."/>
            <person name="Tapia R."/>
            <person name="Han C."/>
            <person name="Goodwin L."/>
            <person name="Pitluck S."/>
            <person name="Liolios K."/>
            <person name="Pagani I."/>
            <person name="Ivanova N."/>
            <person name="Huntemann M."/>
            <person name="Mavromatis K."/>
            <person name="Mikhailova N."/>
            <person name="Pati A."/>
            <person name="Chen A."/>
            <person name="Palaniappan K."/>
            <person name="Land M."/>
            <person name="Brambilla E.M."/>
            <person name="Rohde M."/>
            <person name="Abt B."/>
            <person name="Verbarg S."/>
            <person name="Goker M."/>
            <person name="Bristow J."/>
            <person name="Eisen J.A."/>
            <person name="Markowitz V."/>
            <person name="Hugenholtz P."/>
            <person name="Kyrpides N.C."/>
            <person name="Klenk H.P."/>
            <person name="Woyke T."/>
        </authorList>
    </citation>
    <scope>NUCLEOTIDE SEQUENCE [LARGE SCALE GENOMIC DNA]</scope>
    <source>
        <strain evidence="2">ATCC 35100 / DSM 5205 / JP2</strain>
    </source>
</reference>
<evidence type="ECO:0000313" key="1">
    <source>
        <dbReference type="EMBL" id="EIJ34725.1"/>
    </source>
</evidence>
<name>A0A656HI76_THINJ</name>
<evidence type="ECO:0008006" key="3">
    <source>
        <dbReference type="Google" id="ProtNLM"/>
    </source>
</evidence>
<dbReference type="Gene3D" id="3.40.50.300">
    <property type="entry name" value="P-loop containing nucleotide triphosphate hydrolases"/>
    <property type="match status" value="1"/>
</dbReference>
<evidence type="ECO:0000313" key="2">
    <source>
        <dbReference type="Proteomes" id="UP000005317"/>
    </source>
</evidence>
<dbReference type="InterPro" id="IPR027417">
    <property type="entry name" value="P-loop_NTPase"/>
</dbReference>
<gene>
    <name evidence="1" type="ORF">Thini_2158</name>
</gene>
<dbReference type="EMBL" id="JH651384">
    <property type="protein sequence ID" value="EIJ34725.1"/>
    <property type="molecule type" value="Genomic_DNA"/>
</dbReference>
<dbReference type="RefSeq" id="WP_002708647.1">
    <property type="nucleotide sequence ID" value="NZ_JH651384.1"/>
</dbReference>
<accession>A0A656HI76</accession>
<dbReference type="OrthoDB" id="1426235at2"/>
<keyword evidence="2" id="KW-1185">Reference proteome</keyword>
<protein>
    <recommendedName>
        <fullName evidence="3">Orc1-like AAA ATPase domain-containing protein</fullName>
    </recommendedName>
</protein>